<evidence type="ECO:0000256" key="12">
    <source>
        <dbReference type="ARBA" id="ARBA00022989"/>
    </source>
</evidence>
<gene>
    <name evidence="24" type="primary">LOC109464676</name>
</gene>
<evidence type="ECO:0000256" key="20">
    <source>
        <dbReference type="SAM" id="SignalP"/>
    </source>
</evidence>
<evidence type="ECO:0000256" key="18">
    <source>
        <dbReference type="SAM" id="MobiDB-lite"/>
    </source>
</evidence>
<comment type="caution">
    <text evidence="16">Lacks conserved residue(s) required for the propagation of feature annotation.</text>
</comment>
<dbReference type="SMART" id="SM00181">
    <property type="entry name" value="EGF"/>
    <property type="match status" value="4"/>
</dbReference>
<feature type="domain" description="EGF-like" evidence="22">
    <location>
        <begin position="448"/>
        <end position="484"/>
    </location>
</feature>
<keyword evidence="13 19" id="KW-0472">Membrane</keyword>
<dbReference type="InterPro" id="IPR027397">
    <property type="entry name" value="Catenin-bd_sf"/>
</dbReference>
<dbReference type="KEGG" id="bbel:109464676"/>
<dbReference type="InterPro" id="IPR000152">
    <property type="entry name" value="EGF-type_Asp/Asn_hydroxyl_site"/>
</dbReference>
<dbReference type="PROSITE" id="PS01186">
    <property type="entry name" value="EGF_2"/>
    <property type="match status" value="1"/>
</dbReference>
<dbReference type="Gene3D" id="4.10.900.10">
    <property type="entry name" value="TCF3-CBD (Catenin binding domain)"/>
    <property type="match status" value="1"/>
</dbReference>
<dbReference type="GO" id="GO:0060255">
    <property type="term" value="P:regulation of macromolecule metabolic process"/>
    <property type="evidence" value="ECO:0007669"/>
    <property type="project" value="UniProtKB-ARBA"/>
</dbReference>
<evidence type="ECO:0000256" key="2">
    <source>
        <dbReference type="ARBA" id="ARBA00022473"/>
    </source>
</evidence>
<dbReference type="FunFam" id="4.10.900.10:FF:000001">
    <property type="entry name" value="Cadherin 2"/>
    <property type="match status" value="1"/>
</dbReference>
<evidence type="ECO:0000256" key="10">
    <source>
        <dbReference type="ARBA" id="ARBA00022837"/>
    </source>
</evidence>
<dbReference type="PANTHER" id="PTHR24049">
    <property type="entry name" value="CRUMBS FAMILY MEMBER"/>
    <property type="match status" value="1"/>
</dbReference>
<evidence type="ECO:0000256" key="3">
    <source>
        <dbReference type="ARBA" id="ARBA00022475"/>
    </source>
</evidence>
<sequence>MCSYSGPTLPSYRLMLLLLVFLVASVHQARSQTEKYIDKNGYLKWNLGSNVLVGAENRLEFRFRYCNNKGVLIYQQGEGRNFFALGVNDERLYIEASIDGLAVEMYVGEVARNQTHDVTITGLRTLNAQTRVIINGISYTPEILTDVDVNLDFSRSILVGETLIGGYEAIDQLRLNTQRLKAYPITCIEFIRAGQANIDLNNPSSQLGVTDRCVVCLPPSLVTLTTVTSYLRMRIDNTPRSNTVISLKFRTKAPDGLLFYFGGPAYLALYLEGGALVLRLNTKGSGDDTRYKTTRTTFNDGEMQEVSVTRAGNVATLRDGAGNIIAQVIFGGSQNTAQALNAEQLYVGGLEDINDPALSESIEVRRSFTGCLEELRFASYSAVEEAPTQINFRDQNEAAREVDFSACLESASCQSYTCTGEGQQCSLGVCECIHGYGVRSQDPLVCYNIDDCSPNPCQNGAQCTDKIADYNCTCPEQYKGKNCSVIRNCYEFPCLNGAECIELDTPTPSPAGRNCSCAPGYKGVDCGQDCDECSEQCNSGMCVNSISCENSIGDFVCECKIGYEGKDCSSEIDHCKDNPCSPGGVCHNYLTGYNCTCDDDPEGVVLNRQSCGPLAVVNPIQISPAALVAILVCLVILLILVIVFVAFRRQYQQKKKKALYGYGNGPDFEESRENIMKYEEEGYGEEDQDAFDVNLIKSVGDTLKQRKPEDRSKYPTLPLGEAADVGDFIHGRLGDAEKDTNDGANDEMMPFGDEGQGSLAGSLSSLNSSSSDGDQNYDYLHDWGPRFSKLADMFNDGESDD</sequence>
<protein>
    <submittedName>
        <fullName evidence="24">Uncharacterized protein LOC109464676</fullName>
    </submittedName>
</protein>
<dbReference type="GO" id="GO:0048468">
    <property type="term" value="P:cell development"/>
    <property type="evidence" value="ECO:0007669"/>
    <property type="project" value="UniProtKB-ARBA"/>
</dbReference>
<dbReference type="GO" id="GO:0030182">
    <property type="term" value="P:neuron differentiation"/>
    <property type="evidence" value="ECO:0007669"/>
    <property type="project" value="UniProtKB-ARBA"/>
</dbReference>
<keyword evidence="15" id="KW-0325">Glycoprotein</keyword>
<feature type="chain" id="PRO_5028237102" evidence="20">
    <location>
        <begin position="32"/>
        <end position="801"/>
    </location>
</feature>
<dbReference type="InterPro" id="IPR013320">
    <property type="entry name" value="ConA-like_dom_sf"/>
</dbReference>
<keyword evidence="9" id="KW-0221">Differentiation</keyword>
<comment type="function">
    <text evidence="17">Cadherins are calcium-dependent cell adhesion proteins.</text>
</comment>
<feature type="transmembrane region" description="Helical" evidence="19">
    <location>
        <begin position="625"/>
        <end position="647"/>
    </location>
</feature>
<dbReference type="Gene3D" id="2.10.25.10">
    <property type="entry name" value="Laminin"/>
    <property type="match status" value="4"/>
</dbReference>
<feature type="disulfide bond" evidence="16">
    <location>
        <begin position="559"/>
        <end position="568"/>
    </location>
</feature>
<dbReference type="SUPFAM" id="SSF49899">
    <property type="entry name" value="Concanavalin A-like lectins/glucanases"/>
    <property type="match status" value="2"/>
</dbReference>
<dbReference type="Proteomes" id="UP000515135">
    <property type="component" value="Unplaced"/>
</dbReference>
<evidence type="ECO:0000256" key="9">
    <source>
        <dbReference type="ARBA" id="ARBA00022782"/>
    </source>
</evidence>
<dbReference type="Pfam" id="PF02210">
    <property type="entry name" value="Laminin_G_2"/>
    <property type="match status" value="1"/>
</dbReference>
<name>A0A6P4Y4F8_BRABE</name>
<dbReference type="GO" id="GO:0007156">
    <property type="term" value="P:homophilic cell adhesion via plasma membrane adhesion molecules"/>
    <property type="evidence" value="ECO:0007669"/>
    <property type="project" value="InterPro"/>
</dbReference>
<evidence type="ECO:0000313" key="24">
    <source>
        <dbReference type="RefSeq" id="XP_019617274.1"/>
    </source>
</evidence>
<keyword evidence="6 19" id="KW-0812">Transmembrane</keyword>
<feature type="domain" description="EGF-like" evidence="22">
    <location>
        <begin position="485"/>
        <end position="527"/>
    </location>
</feature>
<dbReference type="SUPFAM" id="SSF57196">
    <property type="entry name" value="EGF/Laminin"/>
    <property type="match status" value="3"/>
</dbReference>
<dbReference type="PROSITE" id="PS50026">
    <property type="entry name" value="EGF_3"/>
    <property type="match status" value="4"/>
</dbReference>
<dbReference type="InterPro" id="IPR000742">
    <property type="entry name" value="EGF"/>
</dbReference>
<dbReference type="Pfam" id="PF01049">
    <property type="entry name" value="CADH_Y-type_LIR"/>
    <property type="match status" value="1"/>
</dbReference>
<dbReference type="CDD" id="cd00054">
    <property type="entry name" value="EGF_CA"/>
    <property type="match status" value="3"/>
</dbReference>
<evidence type="ECO:0000256" key="16">
    <source>
        <dbReference type="PROSITE-ProRule" id="PRU00076"/>
    </source>
</evidence>
<keyword evidence="20" id="KW-0732">Signal</keyword>
<dbReference type="PROSITE" id="PS01187">
    <property type="entry name" value="EGF_CA"/>
    <property type="match status" value="2"/>
</dbReference>
<feature type="disulfide bond" evidence="16">
    <location>
        <begin position="474"/>
        <end position="483"/>
    </location>
</feature>
<dbReference type="OrthoDB" id="6038898at2759"/>
<feature type="signal peptide" evidence="20">
    <location>
        <begin position="1"/>
        <end position="31"/>
    </location>
</feature>
<keyword evidence="14 16" id="KW-1015">Disulfide bond</keyword>
<keyword evidence="7" id="KW-0479">Metal-binding</keyword>
<dbReference type="InterPro" id="IPR000233">
    <property type="entry name" value="Cadherin_Y-type_LIR"/>
</dbReference>
<evidence type="ECO:0000256" key="17">
    <source>
        <dbReference type="RuleBase" id="RU004357"/>
    </source>
</evidence>
<comment type="subcellular location">
    <subcellularLocation>
        <location evidence="1">Apical cell membrane</location>
        <topology evidence="1">Single-pass type I membrane protein</topology>
    </subcellularLocation>
</comment>
<evidence type="ECO:0000256" key="6">
    <source>
        <dbReference type="ARBA" id="ARBA00022692"/>
    </source>
</evidence>
<dbReference type="InterPro" id="IPR001881">
    <property type="entry name" value="EGF-like_Ca-bd_dom"/>
</dbReference>
<dbReference type="GO" id="GO:0016324">
    <property type="term" value="C:apical plasma membrane"/>
    <property type="evidence" value="ECO:0007669"/>
    <property type="project" value="UniProtKB-SubCell"/>
</dbReference>
<feature type="disulfide bond" evidence="16">
    <location>
        <begin position="517"/>
        <end position="526"/>
    </location>
</feature>
<feature type="domain" description="EGF-like" evidence="22">
    <location>
        <begin position="571"/>
        <end position="612"/>
    </location>
</feature>
<evidence type="ECO:0000256" key="8">
    <source>
        <dbReference type="ARBA" id="ARBA00022737"/>
    </source>
</evidence>
<accession>A0A6P4Y4F8</accession>
<dbReference type="InterPro" id="IPR018097">
    <property type="entry name" value="EGF_Ca-bd_CS"/>
</dbReference>
<dbReference type="InterPro" id="IPR001791">
    <property type="entry name" value="Laminin_G"/>
</dbReference>
<feature type="domain" description="EGF-like" evidence="22">
    <location>
        <begin position="534"/>
        <end position="569"/>
    </location>
</feature>
<dbReference type="PROSITE" id="PS00022">
    <property type="entry name" value="EGF_1"/>
    <property type="match status" value="3"/>
</dbReference>
<feature type="domain" description="Laminin G" evidence="21">
    <location>
        <begin position="220"/>
        <end position="407"/>
    </location>
</feature>
<evidence type="ECO:0000256" key="15">
    <source>
        <dbReference type="ARBA" id="ARBA00023180"/>
    </source>
</evidence>
<evidence type="ECO:0000256" key="13">
    <source>
        <dbReference type="ARBA" id="ARBA00023136"/>
    </source>
</evidence>
<reference evidence="24" key="1">
    <citation type="submission" date="2025-08" db="UniProtKB">
        <authorList>
            <consortium name="RefSeq"/>
        </authorList>
    </citation>
    <scope>IDENTIFICATION</scope>
    <source>
        <tissue evidence="24">Gonad</tissue>
    </source>
</reference>
<dbReference type="Pfam" id="PF00008">
    <property type="entry name" value="EGF"/>
    <property type="match status" value="1"/>
</dbReference>
<keyword evidence="10" id="KW-0106">Calcium</keyword>
<dbReference type="AlphaFoldDB" id="A0A6P4Y4F8"/>
<evidence type="ECO:0000259" key="22">
    <source>
        <dbReference type="PROSITE" id="PS50026"/>
    </source>
</evidence>
<dbReference type="GO" id="GO:0051241">
    <property type="term" value="P:negative regulation of multicellular organismal process"/>
    <property type="evidence" value="ECO:0007669"/>
    <property type="project" value="UniProtKB-ARBA"/>
</dbReference>
<keyword evidence="11" id="KW-0130">Cell adhesion</keyword>
<evidence type="ECO:0000313" key="23">
    <source>
        <dbReference type="Proteomes" id="UP000515135"/>
    </source>
</evidence>
<dbReference type="PROSITE" id="PS50025">
    <property type="entry name" value="LAM_G_DOMAIN"/>
    <property type="match status" value="1"/>
</dbReference>
<dbReference type="GO" id="GO:0003002">
    <property type="term" value="P:regionalization"/>
    <property type="evidence" value="ECO:0007669"/>
    <property type="project" value="UniProtKB-ARBA"/>
</dbReference>
<dbReference type="GO" id="GO:0048592">
    <property type="term" value="P:eye morphogenesis"/>
    <property type="evidence" value="ECO:0007669"/>
    <property type="project" value="UniProtKB-ARBA"/>
</dbReference>
<evidence type="ECO:0000256" key="4">
    <source>
        <dbReference type="ARBA" id="ARBA00022536"/>
    </source>
</evidence>
<evidence type="ECO:0000256" key="19">
    <source>
        <dbReference type="SAM" id="Phobius"/>
    </source>
</evidence>
<evidence type="ECO:0000259" key="21">
    <source>
        <dbReference type="PROSITE" id="PS50025"/>
    </source>
</evidence>
<dbReference type="SMART" id="SM00179">
    <property type="entry name" value="EGF_CA"/>
    <property type="match status" value="3"/>
</dbReference>
<keyword evidence="4 16" id="KW-0245">EGF-like domain</keyword>
<dbReference type="InterPro" id="IPR051022">
    <property type="entry name" value="Notch_Cell-Fate_Det"/>
</dbReference>
<dbReference type="PROSITE" id="PS00010">
    <property type="entry name" value="ASX_HYDROXYL"/>
    <property type="match status" value="3"/>
</dbReference>
<dbReference type="GeneID" id="109464676"/>
<dbReference type="Gene3D" id="2.60.120.200">
    <property type="match status" value="2"/>
</dbReference>
<keyword evidence="12 19" id="KW-1133">Transmembrane helix</keyword>
<dbReference type="GO" id="GO:0080090">
    <property type="term" value="P:regulation of primary metabolic process"/>
    <property type="evidence" value="ECO:0007669"/>
    <property type="project" value="UniProtKB-ARBA"/>
</dbReference>
<dbReference type="PANTHER" id="PTHR24049:SF30">
    <property type="match status" value="1"/>
</dbReference>
<evidence type="ECO:0000256" key="11">
    <source>
        <dbReference type="ARBA" id="ARBA00022889"/>
    </source>
</evidence>
<keyword evidence="23" id="KW-1185">Reference proteome</keyword>
<keyword evidence="2" id="KW-0217">Developmental protein</keyword>
<keyword evidence="5" id="KW-0597">Phosphoprotein</keyword>
<evidence type="ECO:0000256" key="1">
    <source>
        <dbReference type="ARBA" id="ARBA00004247"/>
    </source>
</evidence>
<evidence type="ECO:0000256" key="5">
    <source>
        <dbReference type="ARBA" id="ARBA00022553"/>
    </source>
</evidence>
<evidence type="ECO:0000256" key="7">
    <source>
        <dbReference type="ARBA" id="ARBA00022723"/>
    </source>
</evidence>
<dbReference type="GO" id="GO:0005509">
    <property type="term" value="F:calcium ion binding"/>
    <property type="evidence" value="ECO:0007669"/>
    <property type="project" value="InterPro"/>
</dbReference>
<dbReference type="GO" id="GO:0008593">
    <property type="term" value="P:regulation of Notch signaling pathway"/>
    <property type="evidence" value="ECO:0007669"/>
    <property type="project" value="UniProtKB-ARBA"/>
</dbReference>
<dbReference type="CDD" id="cd00110">
    <property type="entry name" value="LamG"/>
    <property type="match status" value="1"/>
</dbReference>
<dbReference type="GO" id="GO:0009967">
    <property type="term" value="P:positive regulation of signal transduction"/>
    <property type="evidence" value="ECO:0007669"/>
    <property type="project" value="UniProtKB-ARBA"/>
</dbReference>
<dbReference type="FunFam" id="2.10.25.10:FF:000565">
    <property type="entry name" value="Predicted protein"/>
    <property type="match status" value="1"/>
</dbReference>
<keyword evidence="3" id="KW-1003">Cell membrane</keyword>
<keyword evidence="8" id="KW-0677">Repeat</keyword>
<proteinExistence type="predicted"/>
<feature type="region of interest" description="Disordered" evidence="18">
    <location>
        <begin position="733"/>
        <end position="779"/>
    </location>
</feature>
<organism evidence="23 24">
    <name type="scientific">Branchiostoma belcheri</name>
    <name type="common">Amphioxus</name>
    <dbReference type="NCBI Taxonomy" id="7741"/>
    <lineage>
        <taxon>Eukaryota</taxon>
        <taxon>Metazoa</taxon>
        <taxon>Chordata</taxon>
        <taxon>Cephalochordata</taxon>
        <taxon>Leptocardii</taxon>
        <taxon>Amphioxiformes</taxon>
        <taxon>Branchiostomatidae</taxon>
        <taxon>Branchiostoma</taxon>
    </lineage>
</organism>
<dbReference type="SMART" id="SM00282">
    <property type="entry name" value="LamG"/>
    <property type="match status" value="2"/>
</dbReference>
<dbReference type="GO" id="GO:0051093">
    <property type="term" value="P:negative regulation of developmental process"/>
    <property type="evidence" value="ECO:0007669"/>
    <property type="project" value="UniProtKB-ARBA"/>
</dbReference>
<dbReference type="RefSeq" id="XP_019617274.1">
    <property type="nucleotide sequence ID" value="XM_019761715.1"/>
</dbReference>
<evidence type="ECO:0000256" key="14">
    <source>
        <dbReference type="ARBA" id="ARBA00023157"/>
    </source>
</evidence>
<feature type="compositionally biased region" description="Low complexity" evidence="18">
    <location>
        <begin position="756"/>
        <end position="776"/>
    </location>
</feature>